<comment type="caution">
    <text evidence="13">The sequence shown here is derived from an EMBL/GenBank/DDBJ whole genome shotgun (WGS) entry which is preliminary data.</text>
</comment>
<evidence type="ECO:0000256" key="3">
    <source>
        <dbReference type="ARBA" id="ARBA00010617"/>
    </source>
</evidence>
<keyword evidence="5" id="KW-0812">Transmembrane</keyword>
<comment type="similarity">
    <text evidence="3 12">Belongs to the cytochrome P450 family.</text>
</comment>
<keyword evidence="6 12" id="KW-0479">Metal-binding</keyword>
<dbReference type="PROSITE" id="PS00086">
    <property type="entry name" value="CYTOCHROME_P450"/>
    <property type="match status" value="1"/>
</dbReference>
<dbReference type="AlphaFoldDB" id="A0AAD8TQ72"/>
<evidence type="ECO:0000256" key="11">
    <source>
        <dbReference type="ARBA" id="ARBA00023136"/>
    </source>
</evidence>
<dbReference type="Pfam" id="PF00067">
    <property type="entry name" value="p450"/>
    <property type="match status" value="1"/>
</dbReference>
<dbReference type="GO" id="GO:0016705">
    <property type="term" value="F:oxidoreductase activity, acting on paired donors, with incorporation or reduction of molecular oxygen"/>
    <property type="evidence" value="ECO:0007669"/>
    <property type="project" value="InterPro"/>
</dbReference>
<proteinExistence type="inferred from homology"/>
<dbReference type="GO" id="GO:0004497">
    <property type="term" value="F:monooxygenase activity"/>
    <property type="evidence" value="ECO:0007669"/>
    <property type="project" value="UniProtKB-KW"/>
</dbReference>
<evidence type="ECO:0000256" key="12">
    <source>
        <dbReference type="RuleBase" id="RU000461"/>
    </source>
</evidence>
<keyword evidence="9 12" id="KW-0408">Iron</keyword>
<name>A0AAD8TQ72_LOLMU</name>
<dbReference type="InterPro" id="IPR017972">
    <property type="entry name" value="Cyt_P450_CS"/>
</dbReference>
<reference evidence="13" key="1">
    <citation type="submission" date="2023-07" db="EMBL/GenBank/DDBJ databases">
        <title>A chromosome-level genome assembly of Lolium multiflorum.</title>
        <authorList>
            <person name="Chen Y."/>
            <person name="Copetti D."/>
            <person name="Kolliker R."/>
            <person name="Studer B."/>
        </authorList>
    </citation>
    <scope>NUCLEOTIDE SEQUENCE</scope>
    <source>
        <strain evidence="13">02402/16</strain>
        <tissue evidence="13">Leaf</tissue>
    </source>
</reference>
<evidence type="ECO:0000256" key="9">
    <source>
        <dbReference type="ARBA" id="ARBA00023004"/>
    </source>
</evidence>
<dbReference type="GO" id="GO:0005506">
    <property type="term" value="F:iron ion binding"/>
    <property type="evidence" value="ECO:0007669"/>
    <property type="project" value="InterPro"/>
</dbReference>
<dbReference type="InterPro" id="IPR052306">
    <property type="entry name" value="CYP450_71D"/>
</dbReference>
<dbReference type="SUPFAM" id="SSF48264">
    <property type="entry name" value="Cytochrome P450"/>
    <property type="match status" value="1"/>
</dbReference>
<evidence type="ECO:0008006" key="15">
    <source>
        <dbReference type="Google" id="ProtNLM"/>
    </source>
</evidence>
<dbReference type="Proteomes" id="UP001231189">
    <property type="component" value="Unassembled WGS sequence"/>
</dbReference>
<evidence type="ECO:0000313" key="14">
    <source>
        <dbReference type="Proteomes" id="UP001231189"/>
    </source>
</evidence>
<evidence type="ECO:0000256" key="2">
    <source>
        <dbReference type="ARBA" id="ARBA00004167"/>
    </source>
</evidence>
<keyword evidence="10 12" id="KW-0503">Monooxygenase</keyword>
<evidence type="ECO:0000256" key="5">
    <source>
        <dbReference type="ARBA" id="ARBA00022692"/>
    </source>
</evidence>
<evidence type="ECO:0000313" key="13">
    <source>
        <dbReference type="EMBL" id="KAK1691780.1"/>
    </source>
</evidence>
<evidence type="ECO:0000256" key="1">
    <source>
        <dbReference type="ARBA" id="ARBA00001971"/>
    </source>
</evidence>
<evidence type="ECO:0000256" key="10">
    <source>
        <dbReference type="ARBA" id="ARBA00023033"/>
    </source>
</evidence>
<evidence type="ECO:0000256" key="6">
    <source>
        <dbReference type="ARBA" id="ARBA00022723"/>
    </source>
</evidence>
<comment type="cofactor">
    <cofactor evidence="1">
        <name>heme</name>
        <dbReference type="ChEBI" id="CHEBI:30413"/>
    </cofactor>
</comment>
<keyword evidence="4 12" id="KW-0349">Heme</keyword>
<organism evidence="13 14">
    <name type="scientific">Lolium multiflorum</name>
    <name type="common">Italian ryegrass</name>
    <name type="synonym">Lolium perenne subsp. multiflorum</name>
    <dbReference type="NCBI Taxonomy" id="4521"/>
    <lineage>
        <taxon>Eukaryota</taxon>
        <taxon>Viridiplantae</taxon>
        <taxon>Streptophyta</taxon>
        <taxon>Embryophyta</taxon>
        <taxon>Tracheophyta</taxon>
        <taxon>Spermatophyta</taxon>
        <taxon>Magnoliopsida</taxon>
        <taxon>Liliopsida</taxon>
        <taxon>Poales</taxon>
        <taxon>Poaceae</taxon>
        <taxon>BOP clade</taxon>
        <taxon>Pooideae</taxon>
        <taxon>Poodae</taxon>
        <taxon>Poeae</taxon>
        <taxon>Poeae Chloroplast Group 2 (Poeae type)</taxon>
        <taxon>Loliodinae</taxon>
        <taxon>Loliinae</taxon>
        <taxon>Lolium</taxon>
    </lineage>
</organism>
<keyword evidence="11" id="KW-0472">Membrane</keyword>
<keyword evidence="7" id="KW-1133">Transmembrane helix</keyword>
<dbReference type="InterPro" id="IPR036396">
    <property type="entry name" value="Cyt_P450_sf"/>
</dbReference>
<dbReference type="GO" id="GO:0016020">
    <property type="term" value="C:membrane"/>
    <property type="evidence" value="ECO:0007669"/>
    <property type="project" value="UniProtKB-SubCell"/>
</dbReference>
<evidence type="ECO:0000256" key="8">
    <source>
        <dbReference type="ARBA" id="ARBA00023002"/>
    </source>
</evidence>
<dbReference type="EMBL" id="JAUUTY010000001">
    <property type="protein sequence ID" value="KAK1691780.1"/>
    <property type="molecule type" value="Genomic_DNA"/>
</dbReference>
<dbReference type="GO" id="GO:0020037">
    <property type="term" value="F:heme binding"/>
    <property type="evidence" value="ECO:0007669"/>
    <property type="project" value="InterPro"/>
</dbReference>
<comment type="subcellular location">
    <subcellularLocation>
        <location evidence="2">Membrane</location>
        <topology evidence="2">Single-pass membrane protein</topology>
    </subcellularLocation>
</comment>
<dbReference type="PANTHER" id="PTHR47953:SF19">
    <property type="entry name" value="OS06G0641600 PROTEIN"/>
    <property type="match status" value="1"/>
</dbReference>
<accession>A0AAD8TQ72</accession>
<protein>
    <recommendedName>
        <fullName evidence="15">Cytochrome P450</fullName>
    </recommendedName>
</protein>
<keyword evidence="14" id="KW-1185">Reference proteome</keyword>
<sequence>MMLVNVWAIGRDTANWGPNVEEFRPERFEEAGTVALDFRGTNFEFLPFGAGRRMCPGLTFGLAVMELALASIVFHFDWELPQGTPPVKLDMTEAFGLTAKRKTDLWLRATLRVPIPNL</sequence>
<gene>
    <name evidence="13" type="ORF">QYE76_008477</name>
</gene>
<dbReference type="Gene3D" id="1.10.630.10">
    <property type="entry name" value="Cytochrome P450"/>
    <property type="match status" value="1"/>
</dbReference>
<keyword evidence="8 12" id="KW-0560">Oxidoreductase</keyword>
<dbReference type="InterPro" id="IPR001128">
    <property type="entry name" value="Cyt_P450"/>
</dbReference>
<dbReference type="PANTHER" id="PTHR47953">
    <property type="entry name" value="OS08G0105600 PROTEIN"/>
    <property type="match status" value="1"/>
</dbReference>
<evidence type="ECO:0000256" key="7">
    <source>
        <dbReference type="ARBA" id="ARBA00022989"/>
    </source>
</evidence>
<evidence type="ECO:0000256" key="4">
    <source>
        <dbReference type="ARBA" id="ARBA00022617"/>
    </source>
</evidence>